<evidence type="ECO:0000256" key="5">
    <source>
        <dbReference type="ARBA" id="ARBA00023136"/>
    </source>
</evidence>
<dbReference type="AlphaFoldDB" id="A0AAN6IZW7"/>
<reference evidence="8" key="1">
    <citation type="submission" date="2023-01" db="EMBL/GenBank/DDBJ databases">
        <title>Exophiala dermititidis isolated from Cystic Fibrosis Patient.</title>
        <authorList>
            <person name="Kurbessoian T."/>
            <person name="Crocker A."/>
            <person name="Murante D."/>
            <person name="Hogan D.A."/>
            <person name="Stajich J.E."/>
        </authorList>
    </citation>
    <scope>NUCLEOTIDE SEQUENCE</scope>
    <source>
        <strain evidence="8">Ex8</strain>
    </source>
</reference>
<accession>A0AAN6IZW7</accession>
<proteinExistence type="predicted"/>
<feature type="transmembrane region" description="Helical" evidence="6">
    <location>
        <begin position="56"/>
        <end position="75"/>
    </location>
</feature>
<organism evidence="8 9">
    <name type="scientific">Exophiala dermatitidis</name>
    <name type="common">Black yeast-like fungus</name>
    <name type="synonym">Wangiella dermatitidis</name>
    <dbReference type="NCBI Taxonomy" id="5970"/>
    <lineage>
        <taxon>Eukaryota</taxon>
        <taxon>Fungi</taxon>
        <taxon>Dikarya</taxon>
        <taxon>Ascomycota</taxon>
        <taxon>Pezizomycotina</taxon>
        <taxon>Eurotiomycetes</taxon>
        <taxon>Chaetothyriomycetidae</taxon>
        <taxon>Chaetothyriales</taxon>
        <taxon>Herpotrichiellaceae</taxon>
        <taxon>Exophiala</taxon>
    </lineage>
</organism>
<evidence type="ECO:0000256" key="2">
    <source>
        <dbReference type="ARBA" id="ARBA00022448"/>
    </source>
</evidence>
<dbReference type="FunFam" id="1.20.1740.10:FF:000001">
    <property type="entry name" value="Amino acid permease"/>
    <property type="match status" value="1"/>
</dbReference>
<evidence type="ECO:0000313" key="8">
    <source>
        <dbReference type="EMBL" id="KAJ8996268.1"/>
    </source>
</evidence>
<dbReference type="PANTHER" id="PTHR43341">
    <property type="entry name" value="AMINO ACID PERMEASE"/>
    <property type="match status" value="1"/>
</dbReference>
<keyword evidence="2" id="KW-0813">Transport</keyword>
<feature type="transmembrane region" description="Helical" evidence="6">
    <location>
        <begin position="235"/>
        <end position="265"/>
    </location>
</feature>
<dbReference type="InterPro" id="IPR050524">
    <property type="entry name" value="APC_YAT"/>
</dbReference>
<evidence type="ECO:0000256" key="4">
    <source>
        <dbReference type="ARBA" id="ARBA00022989"/>
    </source>
</evidence>
<dbReference type="PIRSF" id="PIRSF006060">
    <property type="entry name" value="AA_transporter"/>
    <property type="match status" value="1"/>
</dbReference>
<comment type="caution">
    <text evidence="8">The sequence shown here is derived from an EMBL/GenBank/DDBJ whole genome shotgun (WGS) entry which is preliminary data.</text>
</comment>
<evidence type="ECO:0000256" key="1">
    <source>
        <dbReference type="ARBA" id="ARBA00004141"/>
    </source>
</evidence>
<keyword evidence="3 6" id="KW-0812">Transmembrane</keyword>
<feature type="transmembrane region" description="Helical" evidence="6">
    <location>
        <begin position="122"/>
        <end position="143"/>
    </location>
</feature>
<name>A0AAN6IZW7_EXODE</name>
<feature type="transmembrane region" description="Helical" evidence="6">
    <location>
        <begin position="339"/>
        <end position="364"/>
    </location>
</feature>
<feature type="transmembrane region" description="Helical" evidence="6">
    <location>
        <begin position="81"/>
        <end position="101"/>
    </location>
</feature>
<keyword evidence="5 6" id="KW-0472">Membrane</keyword>
<gene>
    <name evidence="8" type="ORF">HRR80_000999</name>
</gene>
<protein>
    <recommendedName>
        <fullName evidence="7">Amino acid permease/ SLC12A domain-containing protein</fullName>
    </recommendedName>
</protein>
<evidence type="ECO:0000256" key="6">
    <source>
        <dbReference type="SAM" id="Phobius"/>
    </source>
</evidence>
<keyword evidence="4 6" id="KW-1133">Transmembrane helix</keyword>
<dbReference type="EMBL" id="JAJGCB010000001">
    <property type="protein sequence ID" value="KAJ8996268.1"/>
    <property type="molecule type" value="Genomic_DNA"/>
</dbReference>
<dbReference type="GO" id="GO:0015171">
    <property type="term" value="F:amino acid transmembrane transporter activity"/>
    <property type="evidence" value="ECO:0007669"/>
    <property type="project" value="TreeGrafter"/>
</dbReference>
<feature type="domain" description="Amino acid permease/ SLC12A" evidence="7">
    <location>
        <begin position="53"/>
        <end position="512"/>
    </location>
</feature>
<comment type="subcellular location">
    <subcellularLocation>
        <location evidence="1">Membrane</location>
        <topology evidence="1">Multi-pass membrane protein</topology>
    </subcellularLocation>
</comment>
<evidence type="ECO:0000259" key="7">
    <source>
        <dbReference type="Pfam" id="PF00324"/>
    </source>
</evidence>
<evidence type="ECO:0000256" key="3">
    <source>
        <dbReference type="ARBA" id="ARBA00022692"/>
    </source>
</evidence>
<feature type="transmembrane region" description="Helical" evidence="6">
    <location>
        <begin position="413"/>
        <end position="436"/>
    </location>
</feature>
<sequence>MDYTPKEKDMTAESAVDIEPGLQPVNTAQTVQIGYDNDLAAIPTTQRGLKSRHAQMIALGGTIGTGLFVGSGQALLIGGPLFFVLGYCIITILVYGIVTATTEMSSYLPVVGSSMAYYGNRFYSRSIGVALGWLYFYVFAISVPAEITAASIVVEYWHPDVHIAVWITIFMVVIIGLNCFPVKYYGETEFWFASLKVFGIIGLLIMAVVLIFGGGPNHQRLGFHYWKDPGLVNEYLVTGSTGRLCAFVGTTTFSVFAFAFAPELLVVTGGEMQSPRRNLPRAGKRYFWRLITFYVLGSLAISMIISSDDDRLLSGGKGAGASPWAIAAKNAGINGLDSVINAVILTSAWSAGNSYLFLASRALFSMAQSGNAPKVFLKCTSSGIPYVATATCAVFCLLAYMNVSSSSSTVFNWFVNLINTGAYNSWIMICIVYLRFRKVTAAQKITDLPYRSRLQPIMSYVSGSVLTLLLILGGFKNFVNGNWNTSNFITSYVGIPIFLAFWLGHKFLRARNEPWAIPLEEVDMHSGLDEVIAREGPPRGRETWLDKFKALWE</sequence>
<dbReference type="Pfam" id="PF00324">
    <property type="entry name" value="AA_permease"/>
    <property type="match status" value="1"/>
</dbReference>
<dbReference type="Gene3D" id="1.20.1740.10">
    <property type="entry name" value="Amino acid/polyamine transporter I"/>
    <property type="match status" value="1"/>
</dbReference>
<feature type="transmembrane region" description="Helical" evidence="6">
    <location>
        <begin position="163"/>
        <end position="185"/>
    </location>
</feature>
<feature type="transmembrane region" description="Helical" evidence="6">
    <location>
        <begin position="384"/>
        <end position="401"/>
    </location>
</feature>
<feature type="transmembrane region" description="Helical" evidence="6">
    <location>
        <begin position="286"/>
        <end position="305"/>
    </location>
</feature>
<dbReference type="InterPro" id="IPR004841">
    <property type="entry name" value="AA-permease/SLC12A_dom"/>
</dbReference>
<feature type="transmembrane region" description="Helical" evidence="6">
    <location>
        <begin position="197"/>
        <end position="215"/>
    </location>
</feature>
<evidence type="ECO:0000313" key="9">
    <source>
        <dbReference type="Proteomes" id="UP001161757"/>
    </source>
</evidence>
<feature type="transmembrane region" description="Helical" evidence="6">
    <location>
        <begin position="487"/>
        <end position="504"/>
    </location>
</feature>
<dbReference type="GO" id="GO:0016020">
    <property type="term" value="C:membrane"/>
    <property type="evidence" value="ECO:0007669"/>
    <property type="project" value="UniProtKB-SubCell"/>
</dbReference>
<dbReference type="Proteomes" id="UP001161757">
    <property type="component" value="Unassembled WGS sequence"/>
</dbReference>
<dbReference type="PANTHER" id="PTHR43341:SF36">
    <property type="entry name" value="PROLINE-SPECIFIC PERMEASE"/>
    <property type="match status" value="1"/>
</dbReference>
<feature type="transmembrane region" description="Helical" evidence="6">
    <location>
        <begin position="457"/>
        <end position="475"/>
    </location>
</feature>